<evidence type="ECO:0000313" key="3">
    <source>
        <dbReference type="Proteomes" id="UP000265520"/>
    </source>
</evidence>
<organism evidence="2 3">
    <name type="scientific">Trifolium medium</name>
    <dbReference type="NCBI Taxonomy" id="97028"/>
    <lineage>
        <taxon>Eukaryota</taxon>
        <taxon>Viridiplantae</taxon>
        <taxon>Streptophyta</taxon>
        <taxon>Embryophyta</taxon>
        <taxon>Tracheophyta</taxon>
        <taxon>Spermatophyta</taxon>
        <taxon>Magnoliopsida</taxon>
        <taxon>eudicotyledons</taxon>
        <taxon>Gunneridae</taxon>
        <taxon>Pentapetalae</taxon>
        <taxon>rosids</taxon>
        <taxon>fabids</taxon>
        <taxon>Fabales</taxon>
        <taxon>Fabaceae</taxon>
        <taxon>Papilionoideae</taxon>
        <taxon>50 kb inversion clade</taxon>
        <taxon>NPAAA clade</taxon>
        <taxon>Hologalegina</taxon>
        <taxon>IRL clade</taxon>
        <taxon>Trifolieae</taxon>
        <taxon>Trifolium</taxon>
    </lineage>
</organism>
<evidence type="ECO:0000313" key="2">
    <source>
        <dbReference type="EMBL" id="MCI46570.1"/>
    </source>
</evidence>
<comment type="caution">
    <text evidence="2">The sequence shown here is derived from an EMBL/GenBank/DDBJ whole genome shotgun (WGS) entry which is preliminary data.</text>
</comment>
<dbReference type="EMBL" id="LXQA010359398">
    <property type="protein sequence ID" value="MCI46570.1"/>
    <property type="molecule type" value="Genomic_DNA"/>
</dbReference>
<accession>A0A392SF45</accession>
<reference evidence="2 3" key="1">
    <citation type="journal article" date="2018" name="Front. Plant Sci.">
        <title>Red Clover (Trifolium pratense) and Zigzag Clover (T. medium) - A Picture of Genomic Similarities and Differences.</title>
        <authorList>
            <person name="Dluhosova J."/>
            <person name="Istvanek J."/>
            <person name="Nedelnik J."/>
            <person name="Repkova J."/>
        </authorList>
    </citation>
    <scope>NUCLEOTIDE SEQUENCE [LARGE SCALE GENOMIC DNA]</scope>
    <source>
        <strain evidence="3">cv. 10/8</strain>
        <tissue evidence="2">Leaf</tissue>
    </source>
</reference>
<dbReference type="Proteomes" id="UP000265520">
    <property type="component" value="Unassembled WGS sequence"/>
</dbReference>
<keyword evidence="3" id="KW-1185">Reference proteome</keyword>
<proteinExistence type="predicted"/>
<feature type="region of interest" description="Disordered" evidence="1">
    <location>
        <begin position="35"/>
        <end position="69"/>
    </location>
</feature>
<dbReference type="AlphaFoldDB" id="A0A392SF45"/>
<sequence>MLPPGKLNDQRNLVCHKKSTSRSLIQPSLASVQPATLPQLTEPAQLVSPAQPAAPSNLTPSHIHASTPE</sequence>
<protein>
    <submittedName>
        <fullName evidence="2">Uncharacterized protein</fullName>
    </submittedName>
</protein>
<name>A0A392SF45_9FABA</name>
<evidence type="ECO:0000256" key="1">
    <source>
        <dbReference type="SAM" id="MobiDB-lite"/>
    </source>
</evidence>
<feature type="non-terminal residue" evidence="2">
    <location>
        <position position="69"/>
    </location>
</feature>